<accession>A0ACC6P0P6</accession>
<keyword evidence="2" id="KW-1185">Reference proteome</keyword>
<sequence length="345" mass="36322">MDVTQVSLGLVIALVLLALAFDFMNGFHDAANSIATVVSTGVLKPVQAVVFAACFNLLAYFVFHVSVAATIGKGIVDPGIVDMQVIFGALTGAIAWNIITWMYGIPSSSSHALIGGMVGAGLAKAGAGVLQMTGIMKVVLFIFVSPFLGYLLGSLIMVAVAWIMRRRSPSQADRWFRRLQLLSAGAYSLGHGGNDAQKTAGIIWLLLIAATSAHVPGMPHWMEAHPDHLPGWVVLTCYVTIGLGTMFGGWRIVKTMGQKITKLKPVGGFCAETGGALTLFMATGLGVPVSTTHTITGAIVGVGSTQRASAVRWGVAGRIVWAWILTIPASALVAALAYWVADWVM</sequence>
<proteinExistence type="predicted"/>
<evidence type="ECO:0000313" key="1">
    <source>
        <dbReference type="EMBL" id="MEJ7137803.1"/>
    </source>
</evidence>
<dbReference type="Proteomes" id="UP001364695">
    <property type="component" value="Unassembled WGS sequence"/>
</dbReference>
<dbReference type="EMBL" id="JAWDIE010000006">
    <property type="protein sequence ID" value="MEJ7137803.1"/>
    <property type="molecule type" value="Genomic_DNA"/>
</dbReference>
<protein>
    <submittedName>
        <fullName evidence="1">Inorganic phosphate transporter</fullName>
    </submittedName>
</protein>
<name>A0ACC6P0P6_9BURK</name>
<evidence type="ECO:0000313" key="2">
    <source>
        <dbReference type="Proteomes" id="UP001364695"/>
    </source>
</evidence>
<reference evidence="1" key="1">
    <citation type="submission" date="2023-10" db="EMBL/GenBank/DDBJ databases">
        <title>Amphibacter perezi, gen. nov., sp. nov. a novel taxa of the family Comamonadaceae, class Betaproteobacteria isolated from the skin microbiota of Pelophylax perezi from different populations.</title>
        <authorList>
            <person name="Costa S."/>
            <person name="Proenca D.N."/>
            <person name="Lopes I."/>
            <person name="Morais P.V."/>
        </authorList>
    </citation>
    <scope>NUCLEOTIDE SEQUENCE</scope>
    <source>
        <strain evidence="1">SL12-8</strain>
    </source>
</reference>
<gene>
    <name evidence="1" type="ORF">RV045_05065</name>
</gene>
<organism evidence="1 2">
    <name type="scientific">Amphibiibacter pelophylacis</name>
    <dbReference type="NCBI Taxonomy" id="1799477"/>
    <lineage>
        <taxon>Bacteria</taxon>
        <taxon>Pseudomonadati</taxon>
        <taxon>Pseudomonadota</taxon>
        <taxon>Betaproteobacteria</taxon>
        <taxon>Burkholderiales</taxon>
        <taxon>Sphaerotilaceae</taxon>
        <taxon>Amphibiibacter</taxon>
    </lineage>
</organism>
<comment type="caution">
    <text evidence="1">The sequence shown here is derived from an EMBL/GenBank/DDBJ whole genome shotgun (WGS) entry which is preliminary data.</text>
</comment>